<dbReference type="InterPro" id="IPR032675">
    <property type="entry name" value="LRR_dom_sf"/>
</dbReference>
<evidence type="ECO:0000313" key="3">
    <source>
        <dbReference type="Proteomes" id="UP001107558"/>
    </source>
</evidence>
<organism evidence="2 3">
    <name type="scientific">Polypedilum vanderplanki</name>
    <name type="common">Sleeping chironomid midge</name>
    <dbReference type="NCBI Taxonomy" id="319348"/>
    <lineage>
        <taxon>Eukaryota</taxon>
        <taxon>Metazoa</taxon>
        <taxon>Ecdysozoa</taxon>
        <taxon>Arthropoda</taxon>
        <taxon>Hexapoda</taxon>
        <taxon>Insecta</taxon>
        <taxon>Pterygota</taxon>
        <taxon>Neoptera</taxon>
        <taxon>Endopterygota</taxon>
        <taxon>Diptera</taxon>
        <taxon>Nematocera</taxon>
        <taxon>Chironomoidea</taxon>
        <taxon>Chironomidae</taxon>
        <taxon>Chironominae</taxon>
        <taxon>Polypedilum</taxon>
        <taxon>Polypedilum</taxon>
    </lineage>
</organism>
<proteinExistence type="predicted"/>
<dbReference type="InterPro" id="IPR001810">
    <property type="entry name" value="F-box_dom"/>
</dbReference>
<dbReference type="SUPFAM" id="SSF52047">
    <property type="entry name" value="RNI-like"/>
    <property type="match status" value="1"/>
</dbReference>
<feature type="domain" description="F-box" evidence="1">
    <location>
        <begin position="4"/>
        <end position="39"/>
    </location>
</feature>
<dbReference type="Pfam" id="PF00646">
    <property type="entry name" value="F-box"/>
    <property type="match status" value="1"/>
</dbReference>
<dbReference type="Proteomes" id="UP001107558">
    <property type="component" value="Chromosome 1"/>
</dbReference>
<gene>
    <name evidence="2" type="ORF">PVAND_013139</name>
</gene>
<sequence>MISILDLNQDCLNNIFQYFSIYELIDIEDTCNAFKTTCEFVYKSKKFHMLRIELRFLRCEYFEAIFDRIGSTIKELQFSGGNHMDKHLKESLIDVINDHCIKLSKLTINYVQFDHDSFIKLEKCFHNLTYLDLSRCSINENELKHCLDGEKLKSIQTLKLAGNTLLNGSFFKDMRHIRVLDVSYCFNLLYFHFFTFIKNNCNQLRELDATGSCQLIPEDENILMDLLKYQPYLEKIVMDNVGLQKDDEILSQFKNLKHSSFAGRRFGT</sequence>
<reference evidence="2" key="1">
    <citation type="submission" date="2021-03" db="EMBL/GenBank/DDBJ databases">
        <title>Chromosome level genome of the anhydrobiotic midge Polypedilum vanderplanki.</title>
        <authorList>
            <person name="Yoshida Y."/>
            <person name="Kikawada T."/>
            <person name="Gusev O."/>
        </authorList>
    </citation>
    <scope>NUCLEOTIDE SEQUENCE</scope>
    <source>
        <strain evidence="2">NIAS01</strain>
        <tissue evidence="2">Whole body or cell culture</tissue>
    </source>
</reference>
<accession>A0A9J6CQJ2</accession>
<keyword evidence="3" id="KW-1185">Reference proteome</keyword>
<dbReference type="OrthoDB" id="549243at2759"/>
<dbReference type="EMBL" id="JADBJN010000001">
    <property type="protein sequence ID" value="KAG5683878.1"/>
    <property type="molecule type" value="Genomic_DNA"/>
</dbReference>
<dbReference type="AlphaFoldDB" id="A0A9J6CQJ2"/>
<dbReference type="Gene3D" id="3.80.10.10">
    <property type="entry name" value="Ribonuclease Inhibitor"/>
    <property type="match status" value="1"/>
</dbReference>
<evidence type="ECO:0000259" key="1">
    <source>
        <dbReference type="Pfam" id="PF00646"/>
    </source>
</evidence>
<name>A0A9J6CQJ2_POLVA</name>
<protein>
    <recommendedName>
        <fullName evidence="1">F-box domain-containing protein</fullName>
    </recommendedName>
</protein>
<evidence type="ECO:0000313" key="2">
    <source>
        <dbReference type="EMBL" id="KAG5683878.1"/>
    </source>
</evidence>
<comment type="caution">
    <text evidence="2">The sequence shown here is derived from an EMBL/GenBank/DDBJ whole genome shotgun (WGS) entry which is preliminary data.</text>
</comment>